<feature type="compositionally biased region" description="Polar residues" evidence="1">
    <location>
        <begin position="37"/>
        <end position="50"/>
    </location>
</feature>
<dbReference type="EMBL" id="JAIWQS010000009">
    <property type="protein sequence ID" value="KAJ8754923.1"/>
    <property type="molecule type" value="Genomic_DNA"/>
</dbReference>
<evidence type="ECO:0000256" key="1">
    <source>
        <dbReference type="SAM" id="MobiDB-lite"/>
    </source>
</evidence>
<name>A0AAV8SSJ8_9ROSI</name>
<proteinExistence type="predicted"/>
<comment type="caution">
    <text evidence="2">The sequence shown here is derived from an EMBL/GenBank/DDBJ whole genome shotgun (WGS) entry which is preliminary data.</text>
</comment>
<evidence type="ECO:0000313" key="3">
    <source>
        <dbReference type="Proteomes" id="UP001159364"/>
    </source>
</evidence>
<dbReference type="PANTHER" id="PTHR33132">
    <property type="entry name" value="OSJNBB0118P14.9 PROTEIN"/>
    <property type="match status" value="1"/>
</dbReference>
<gene>
    <name evidence="2" type="ORF">K2173_015435</name>
</gene>
<sequence>MDKVQEQKLSRMDDKHLPKPNISVPALNLDTEKKRPNSTNTSPKSQSNKPSGVRWNCLCSPTTHAGSFRCRLHRGHGMTRGGSVGSNLSELALKSSSISDLA</sequence>
<keyword evidence="3" id="KW-1185">Reference proteome</keyword>
<dbReference type="Proteomes" id="UP001159364">
    <property type="component" value="Linkage Group LG09"/>
</dbReference>
<protein>
    <submittedName>
        <fullName evidence="2">Uncharacterized protein</fullName>
    </submittedName>
</protein>
<feature type="region of interest" description="Disordered" evidence="1">
    <location>
        <begin position="1"/>
        <end position="54"/>
    </location>
</feature>
<evidence type="ECO:0000313" key="2">
    <source>
        <dbReference type="EMBL" id="KAJ8754923.1"/>
    </source>
</evidence>
<dbReference type="PANTHER" id="PTHR33132:SF135">
    <property type="entry name" value="OS02G0799700 PROTEIN"/>
    <property type="match status" value="1"/>
</dbReference>
<feature type="compositionally biased region" description="Basic and acidic residues" evidence="1">
    <location>
        <begin position="1"/>
        <end position="17"/>
    </location>
</feature>
<reference evidence="2 3" key="1">
    <citation type="submission" date="2021-09" db="EMBL/GenBank/DDBJ databases">
        <title>Genomic insights and catalytic innovation underlie evolution of tropane alkaloids biosynthesis.</title>
        <authorList>
            <person name="Wang Y.-J."/>
            <person name="Tian T."/>
            <person name="Huang J.-P."/>
            <person name="Huang S.-X."/>
        </authorList>
    </citation>
    <scope>NUCLEOTIDE SEQUENCE [LARGE SCALE GENOMIC DNA]</scope>
    <source>
        <strain evidence="2">KIB-2018</strain>
        <tissue evidence="2">Leaf</tissue>
    </source>
</reference>
<dbReference type="AlphaFoldDB" id="A0AAV8SSJ8"/>
<organism evidence="2 3">
    <name type="scientific">Erythroxylum novogranatense</name>
    <dbReference type="NCBI Taxonomy" id="1862640"/>
    <lineage>
        <taxon>Eukaryota</taxon>
        <taxon>Viridiplantae</taxon>
        <taxon>Streptophyta</taxon>
        <taxon>Embryophyta</taxon>
        <taxon>Tracheophyta</taxon>
        <taxon>Spermatophyta</taxon>
        <taxon>Magnoliopsida</taxon>
        <taxon>eudicotyledons</taxon>
        <taxon>Gunneridae</taxon>
        <taxon>Pentapetalae</taxon>
        <taxon>rosids</taxon>
        <taxon>fabids</taxon>
        <taxon>Malpighiales</taxon>
        <taxon>Erythroxylaceae</taxon>
        <taxon>Erythroxylum</taxon>
    </lineage>
</organism>
<accession>A0AAV8SSJ8</accession>